<evidence type="ECO:0000313" key="11">
    <source>
        <dbReference type="EMBL" id="KAL3427596.1"/>
    </source>
</evidence>
<comment type="subunit">
    <text evidence="9">Monomer.</text>
</comment>
<dbReference type="HAMAP" id="MF_03152">
    <property type="entry name" value="TRM5"/>
    <property type="match status" value="1"/>
</dbReference>
<evidence type="ECO:0000256" key="8">
    <source>
        <dbReference type="ARBA" id="ARBA00023242"/>
    </source>
</evidence>
<comment type="caution">
    <text evidence="11">The sequence shown here is derived from an EMBL/GenBank/DDBJ whole genome shotgun (WGS) entry which is preliminary data.</text>
</comment>
<dbReference type="InterPro" id="IPR030382">
    <property type="entry name" value="MeTrfase_TRM5/TYW2"/>
</dbReference>
<evidence type="ECO:0000313" key="12">
    <source>
        <dbReference type="Proteomes" id="UP001629113"/>
    </source>
</evidence>
<dbReference type="Gene3D" id="3.30.300.110">
    <property type="entry name" value="Met-10+ protein-like domains"/>
    <property type="match status" value="1"/>
</dbReference>
<dbReference type="PROSITE" id="PS51684">
    <property type="entry name" value="SAM_MT_TRM5_TYW2"/>
    <property type="match status" value="1"/>
</dbReference>
<feature type="binding site" evidence="9">
    <location>
        <position position="369"/>
    </location>
    <ligand>
        <name>S-adenosyl-L-methionine</name>
        <dbReference type="ChEBI" id="CHEBI:59789"/>
    </ligand>
</feature>
<keyword evidence="6 9" id="KW-0819">tRNA processing</keyword>
<dbReference type="InterPro" id="IPR056743">
    <property type="entry name" value="TRM5-TYW2-like_MTfase"/>
</dbReference>
<comment type="similarity">
    <text evidence="9">Belongs to the TRM5 / TYW2 family.</text>
</comment>
<keyword evidence="4 9" id="KW-0808">Transferase</keyword>
<keyword evidence="5 9" id="KW-0949">S-adenosyl-L-methionine</keyword>
<evidence type="ECO:0000256" key="1">
    <source>
        <dbReference type="ARBA" id="ARBA00009775"/>
    </source>
</evidence>
<evidence type="ECO:0000256" key="4">
    <source>
        <dbReference type="ARBA" id="ARBA00022679"/>
    </source>
</evidence>
<dbReference type="InterPro" id="IPR025792">
    <property type="entry name" value="tRNA_Gua_MeTrfase_euk"/>
</dbReference>
<comment type="function">
    <text evidence="9">Specifically methylates the N1 position of guanosine-37 in various cytoplasmic and mitochondrial tRNAs. Methylation is not dependent on the nature of the nucleoside 5' of the target nucleoside. This is the first step in the biosynthesis of wybutosine (yW), a modified base adjacent to the anticodon of tRNAs and required for accurate decoding.</text>
</comment>
<feature type="domain" description="SAM-dependent methyltransferase TRM5/TYW2-type" evidence="10">
    <location>
        <begin position="151"/>
        <end position="464"/>
    </location>
</feature>
<keyword evidence="12" id="KW-1185">Reference proteome</keyword>
<feature type="binding site" evidence="9">
    <location>
        <begin position="280"/>
        <end position="281"/>
    </location>
    <ligand>
        <name>S-adenosyl-L-methionine</name>
        <dbReference type="ChEBI" id="CHEBI:59789"/>
    </ligand>
</feature>
<name>A0ABR4PXJ5_9HELO</name>
<evidence type="ECO:0000256" key="2">
    <source>
        <dbReference type="ARBA" id="ARBA00022490"/>
    </source>
</evidence>
<dbReference type="Pfam" id="PF25133">
    <property type="entry name" value="TYW2_N_2"/>
    <property type="match status" value="1"/>
</dbReference>
<dbReference type="EMBL" id="JBFCZG010000001">
    <property type="protein sequence ID" value="KAL3427596.1"/>
    <property type="molecule type" value="Genomic_DNA"/>
</dbReference>
<keyword evidence="2 9" id="KW-0963">Cytoplasm</keyword>
<comment type="similarity">
    <text evidence="1">Belongs to the class I-like SAM-binding methyltransferase superfamily. TRM5/TYW2 family.</text>
</comment>
<organism evidence="11 12">
    <name type="scientific">Phlyctema vagabunda</name>
    <dbReference type="NCBI Taxonomy" id="108571"/>
    <lineage>
        <taxon>Eukaryota</taxon>
        <taxon>Fungi</taxon>
        <taxon>Dikarya</taxon>
        <taxon>Ascomycota</taxon>
        <taxon>Pezizomycotina</taxon>
        <taxon>Leotiomycetes</taxon>
        <taxon>Helotiales</taxon>
        <taxon>Dermateaceae</taxon>
        <taxon>Phlyctema</taxon>
    </lineage>
</organism>
<dbReference type="Proteomes" id="UP001629113">
    <property type="component" value="Unassembled WGS sequence"/>
</dbReference>
<feature type="binding site" evidence="9">
    <location>
        <begin position="308"/>
        <end position="309"/>
    </location>
    <ligand>
        <name>S-adenosyl-L-methionine</name>
        <dbReference type="ChEBI" id="CHEBI:59789"/>
    </ligand>
</feature>
<dbReference type="Gene3D" id="3.40.50.150">
    <property type="entry name" value="Vaccinia Virus protein VP39"/>
    <property type="match status" value="1"/>
</dbReference>
<evidence type="ECO:0000256" key="9">
    <source>
        <dbReference type="HAMAP-Rule" id="MF_03152"/>
    </source>
</evidence>
<evidence type="ECO:0000256" key="7">
    <source>
        <dbReference type="ARBA" id="ARBA00023128"/>
    </source>
</evidence>
<reference evidence="11 12" key="1">
    <citation type="submission" date="2024-06" db="EMBL/GenBank/DDBJ databases">
        <title>Complete genome of Phlyctema vagabunda strain 19-DSS-EL-015.</title>
        <authorList>
            <person name="Fiorenzani C."/>
        </authorList>
    </citation>
    <scope>NUCLEOTIDE SEQUENCE [LARGE SCALE GENOMIC DNA]</scope>
    <source>
        <strain evidence="11 12">19-DSS-EL-015</strain>
    </source>
</reference>
<dbReference type="SUPFAM" id="SSF53335">
    <property type="entry name" value="S-adenosyl-L-methionine-dependent methyltransferases"/>
    <property type="match status" value="1"/>
</dbReference>
<dbReference type="InterPro" id="IPR056744">
    <property type="entry name" value="TRM5/TYW2-like_N"/>
</dbReference>
<comment type="subcellular location">
    <subcellularLocation>
        <location evidence="9">Mitochondrion matrix</location>
    </subcellularLocation>
    <subcellularLocation>
        <location evidence="9">Nucleus</location>
    </subcellularLocation>
    <subcellularLocation>
        <location evidence="9">Cytoplasm</location>
    </subcellularLocation>
    <text evidence="9">Predominantly in the mitochondria and in the nucleus.</text>
</comment>
<accession>A0ABR4PXJ5</accession>
<feature type="binding site" evidence="9">
    <location>
        <position position="242"/>
    </location>
    <ligand>
        <name>S-adenosyl-L-methionine</name>
        <dbReference type="ChEBI" id="CHEBI:59789"/>
    </ligand>
</feature>
<evidence type="ECO:0000256" key="5">
    <source>
        <dbReference type="ARBA" id="ARBA00022691"/>
    </source>
</evidence>
<protein>
    <recommendedName>
        <fullName evidence="9">tRNA (guanine(37)-N1)-methyltransferase</fullName>
        <ecNumber evidence="9">2.1.1.228</ecNumber>
    </recommendedName>
    <alternativeName>
        <fullName evidence="9">M1G-methyltransferase</fullName>
    </alternativeName>
    <alternativeName>
        <fullName evidence="9">tRNA [GM37] methyltransferase</fullName>
    </alternativeName>
    <alternativeName>
        <fullName evidence="9">tRNA methyltransferase 5</fullName>
    </alternativeName>
</protein>
<sequence length="472" mass="53390">MEALNATTSPDLMTLFRPPIVRCASGVLDRALFSKTVPLTAARVSNLKNISKWRSALESTRELLRLERFQNVRPDPSSELAAKGGKCLLLKPEVKSDDSNTWSEILRQAVKEQELKVISYDLVLDYNYWNYQDIMESVLPEEDQGEIPVGFSMVGHVAHLNLRQEYLQYKSLIAQVLVDKNPTVQTVINKVDDVGAASQFRTFAYEVLYGEDNMNVEVKEQDCMFRFDYSKVYWNTRLNTEHRRLVGSFEPGVAVCDVMAGVGPFAVPAGKKKVFVWANDLNPDSIASMKDAIDRNKVGPFVRPYCEDGSKFIYNAVDELLSLTAKGENTVTLPGTASRNASREQREASIKKNTKNFTIPQTFSHFVMNLPATAIDFVGSYNGIYHGQEALFEPRTKTKLPMIHVHCFSTKSDDNVREGIDICERLSVKLDFEIKPSDEDMVIHEVRDVAPNKRMFCASFRLPAEVAFRSRR</sequence>
<dbReference type="PANTHER" id="PTHR23245">
    <property type="entry name" value="TRNA METHYLTRANSFERASE"/>
    <property type="match status" value="1"/>
</dbReference>
<keyword evidence="3 9" id="KW-0489">Methyltransferase</keyword>
<keyword evidence="7 9" id="KW-0496">Mitochondrion</keyword>
<dbReference type="PANTHER" id="PTHR23245:SF36">
    <property type="entry name" value="TRNA (GUANINE(37)-N1)-METHYLTRANSFERASE"/>
    <property type="match status" value="1"/>
</dbReference>
<comment type="catalytic activity">
    <reaction evidence="9">
        <text>guanosine(37) in tRNA + S-adenosyl-L-methionine = N(1)-methylguanosine(37) in tRNA + S-adenosyl-L-homocysteine + H(+)</text>
        <dbReference type="Rhea" id="RHEA:36899"/>
        <dbReference type="Rhea" id="RHEA-COMP:10145"/>
        <dbReference type="Rhea" id="RHEA-COMP:10147"/>
        <dbReference type="ChEBI" id="CHEBI:15378"/>
        <dbReference type="ChEBI" id="CHEBI:57856"/>
        <dbReference type="ChEBI" id="CHEBI:59789"/>
        <dbReference type="ChEBI" id="CHEBI:73542"/>
        <dbReference type="ChEBI" id="CHEBI:74269"/>
        <dbReference type="EC" id="2.1.1.228"/>
    </reaction>
</comment>
<keyword evidence="8 9" id="KW-0539">Nucleus</keyword>
<gene>
    <name evidence="9" type="primary">TRM5</name>
    <name evidence="11" type="ORF">PVAG01_01105</name>
</gene>
<proteinExistence type="inferred from homology"/>
<dbReference type="Pfam" id="PF02475">
    <property type="entry name" value="TRM5-TYW2_MTfase"/>
    <property type="match status" value="1"/>
</dbReference>
<evidence type="ECO:0000256" key="3">
    <source>
        <dbReference type="ARBA" id="ARBA00022603"/>
    </source>
</evidence>
<evidence type="ECO:0000259" key="10">
    <source>
        <dbReference type="PROSITE" id="PS51684"/>
    </source>
</evidence>
<evidence type="ECO:0000256" key="6">
    <source>
        <dbReference type="ARBA" id="ARBA00022694"/>
    </source>
</evidence>
<dbReference type="InterPro" id="IPR029063">
    <property type="entry name" value="SAM-dependent_MTases_sf"/>
</dbReference>
<dbReference type="EC" id="2.1.1.228" evidence="9"/>